<name>A0A4V1QU56_9ACTN</name>
<dbReference type="EMBL" id="SDPW01000001">
    <property type="protein sequence ID" value="RXZ54797.1"/>
    <property type="molecule type" value="Genomic_DNA"/>
</dbReference>
<evidence type="ECO:0000313" key="3">
    <source>
        <dbReference type="Proteomes" id="UP000293345"/>
    </source>
</evidence>
<evidence type="ECO:0008006" key="4">
    <source>
        <dbReference type="Google" id="ProtNLM"/>
    </source>
</evidence>
<dbReference type="InterPro" id="IPR020945">
    <property type="entry name" value="DMSO/NO3_reduct_chaperone"/>
</dbReference>
<dbReference type="InterPro" id="IPR036411">
    <property type="entry name" value="TorD-like_sf"/>
</dbReference>
<reference evidence="2 3" key="1">
    <citation type="submission" date="2019-01" db="EMBL/GenBank/DDBJ databases">
        <title>Senegalimassilia sp. nov. KGMB04484 isolated human feces.</title>
        <authorList>
            <person name="Han K.-I."/>
            <person name="Kim J.-S."/>
            <person name="Lee K.C."/>
            <person name="Suh M.K."/>
            <person name="Eom M.K."/>
            <person name="Lee J.H."/>
            <person name="Park S.-H."/>
            <person name="Kang S.W."/>
            <person name="Park J.-E."/>
            <person name="Oh B.S."/>
            <person name="Yu S.Y."/>
            <person name="Choi S.-H."/>
            <person name="Lee D.H."/>
            <person name="Yoon H."/>
            <person name="Kim B.-Y."/>
            <person name="Lee J.H."/>
            <person name="Lee J.-S."/>
        </authorList>
    </citation>
    <scope>NUCLEOTIDE SEQUENCE [LARGE SCALE GENOMIC DNA]</scope>
    <source>
        <strain evidence="2 3">KGMB04484</strain>
    </source>
</reference>
<gene>
    <name evidence="2" type="ORF">ET524_10135</name>
</gene>
<dbReference type="SUPFAM" id="SSF89155">
    <property type="entry name" value="TorD-like"/>
    <property type="match status" value="1"/>
</dbReference>
<dbReference type="PANTHER" id="PTHR34227:SF1">
    <property type="entry name" value="DIMETHYL SULFOXIDE REDUCTASE CHAPERONE-RELATED"/>
    <property type="match status" value="1"/>
</dbReference>
<accession>A0A4V1QU56</accession>
<keyword evidence="1" id="KW-0143">Chaperone</keyword>
<dbReference type="PANTHER" id="PTHR34227">
    <property type="entry name" value="CHAPERONE PROTEIN YCDY"/>
    <property type="match status" value="1"/>
</dbReference>
<dbReference type="RefSeq" id="WP_129425528.1">
    <property type="nucleotide sequence ID" value="NZ_SDPW01000001.1"/>
</dbReference>
<dbReference type="Pfam" id="PF02613">
    <property type="entry name" value="Nitrate_red_del"/>
    <property type="match status" value="1"/>
</dbReference>
<organism evidence="2 3">
    <name type="scientific">Senegalimassilia faecalis</name>
    <dbReference type="NCBI Taxonomy" id="2509433"/>
    <lineage>
        <taxon>Bacteria</taxon>
        <taxon>Bacillati</taxon>
        <taxon>Actinomycetota</taxon>
        <taxon>Coriobacteriia</taxon>
        <taxon>Coriobacteriales</taxon>
        <taxon>Coriobacteriaceae</taxon>
        <taxon>Senegalimassilia</taxon>
    </lineage>
</organism>
<dbReference type="Gene3D" id="1.10.3480.10">
    <property type="entry name" value="TorD-like"/>
    <property type="match status" value="1"/>
</dbReference>
<sequence>MGNKEQEACTAMKLAQRTYLCSLFHGLFGGAADKKMAALLIADETKGALSWLEESLAHDKEIAAKRIGLSERTLGECVDEALACVDKLASDGDVEGIATVLREDYPKLFQVPGDAFVRPWESPYVSTDGMLFRESTLDVRSFYHDAGFHLKAEQHFPDDHIAAMMDYLAKMGQRTYEAYADGDDAATAELLRTQADFVRKHVLTWVDAFADKVVQNDTRAYYAAFAGALAAFAWTDGAFADELARELAAA</sequence>
<protein>
    <recommendedName>
        <fullName evidence="4">Molecular chaperone TorD</fullName>
    </recommendedName>
</protein>
<dbReference type="Proteomes" id="UP000293345">
    <property type="component" value="Unassembled WGS sequence"/>
</dbReference>
<dbReference type="OrthoDB" id="3173687at2"/>
<keyword evidence="3" id="KW-1185">Reference proteome</keyword>
<dbReference type="AlphaFoldDB" id="A0A4V1QU56"/>
<comment type="caution">
    <text evidence="2">The sequence shown here is derived from an EMBL/GenBank/DDBJ whole genome shotgun (WGS) entry which is preliminary data.</text>
</comment>
<dbReference type="InterPro" id="IPR050289">
    <property type="entry name" value="TorD/DmsD_chaperones"/>
</dbReference>
<proteinExistence type="predicted"/>
<evidence type="ECO:0000313" key="2">
    <source>
        <dbReference type="EMBL" id="RXZ54797.1"/>
    </source>
</evidence>
<evidence type="ECO:0000256" key="1">
    <source>
        <dbReference type="ARBA" id="ARBA00023186"/>
    </source>
</evidence>